<feature type="domain" description="HTH cro/C1-type" evidence="1">
    <location>
        <begin position="73"/>
        <end position="121"/>
    </location>
</feature>
<dbReference type="Proteomes" id="UP000607559">
    <property type="component" value="Unassembled WGS sequence"/>
</dbReference>
<name>A0A8J2UDW1_9BACT</name>
<dbReference type="CDD" id="cd00093">
    <property type="entry name" value="HTH_XRE"/>
    <property type="match status" value="1"/>
</dbReference>
<reference evidence="2" key="2">
    <citation type="submission" date="2020-09" db="EMBL/GenBank/DDBJ databases">
        <authorList>
            <person name="Sun Q."/>
            <person name="Zhou Y."/>
        </authorList>
    </citation>
    <scope>NUCLEOTIDE SEQUENCE</scope>
    <source>
        <strain evidence="2">CGMCC 1.15448</strain>
    </source>
</reference>
<protein>
    <recommendedName>
        <fullName evidence="1">HTH cro/C1-type domain-containing protein</fullName>
    </recommendedName>
</protein>
<organism evidence="2 3">
    <name type="scientific">Puia dinghuensis</name>
    <dbReference type="NCBI Taxonomy" id="1792502"/>
    <lineage>
        <taxon>Bacteria</taxon>
        <taxon>Pseudomonadati</taxon>
        <taxon>Bacteroidota</taxon>
        <taxon>Chitinophagia</taxon>
        <taxon>Chitinophagales</taxon>
        <taxon>Chitinophagaceae</taxon>
        <taxon>Puia</taxon>
    </lineage>
</organism>
<dbReference type="AlphaFoldDB" id="A0A8J2UDW1"/>
<proteinExistence type="predicted"/>
<dbReference type="RefSeq" id="WP_188932596.1">
    <property type="nucleotide sequence ID" value="NZ_BMJC01000003.1"/>
</dbReference>
<dbReference type="EMBL" id="BMJC01000003">
    <property type="protein sequence ID" value="GGB02867.1"/>
    <property type="molecule type" value="Genomic_DNA"/>
</dbReference>
<dbReference type="InterPro" id="IPR010982">
    <property type="entry name" value="Lambda_DNA-bd_dom_sf"/>
</dbReference>
<dbReference type="SMART" id="SM00530">
    <property type="entry name" value="HTH_XRE"/>
    <property type="match status" value="1"/>
</dbReference>
<dbReference type="GO" id="GO:0003677">
    <property type="term" value="F:DNA binding"/>
    <property type="evidence" value="ECO:0007669"/>
    <property type="project" value="InterPro"/>
</dbReference>
<sequence length="125" mass="13964">MKHAITSKKAYHETMVAVYDLMNKGEANLTAKELKDLAAMAKAAEEYEDNVLGLKPAKEPQTITELLEQKMYENKMTQAKLADTLGLGKSKLSEILSGKRKPDVPFLKAVYKELKVDPAFLLDHV</sequence>
<dbReference type="Pfam" id="PF12844">
    <property type="entry name" value="HTH_19"/>
    <property type="match status" value="1"/>
</dbReference>
<dbReference type="InterPro" id="IPR001387">
    <property type="entry name" value="Cro/C1-type_HTH"/>
</dbReference>
<evidence type="ECO:0000259" key="1">
    <source>
        <dbReference type="PROSITE" id="PS50943"/>
    </source>
</evidence>
<gene>
    <name evidence="2" type="ORF">GCM10011511_27680</name>
</gene>
<evidence type="ECO:0000313" key="2">
    <source>
        <dbReference type="EMBL" id="GGB02867.1"/>
    </source>
</evidence>
<comment type="caution">
    <text evidence="2">The sequence shown here is derived from an EMBL/GenBank/DDBJ whole genome shotgun (WGS) entry which is preliminary data.</text>
</comment>
<evidence type="ECO:0000313" key="3">
    <source>
        <dbReference type="Proteomes" id="UP000607559"/>
    </source>
</evidence>
<dbReference type="Gene3D" id="1.10.260.40">
    <property type="entry name" value="lambda repressor-like DNA-binding domains"/>
    <property type="match status" value="1"/>
</dbReference>
<dbReference type="SUPFAM" id="SSF47413">
    <property type="entry name" value="lambda repressor-like DNA-binding domains"/>
    <property type="match status" value="1"/>
</dbReference>
<keyword evidence="3" id="KW-1185">Reference proteome</keyword>
<reference evidence="2" key="1">
    <citation type="journal article" date="2014" name="Int. J. Syst. Evol. Microbiol.">
        <title>Complete genome sequence of Corynebacterium casei LMG S-19264T (=DSM 44701T), isolated from a smear-ripened cheese.</title>
        <authorList>
            <consortium name="US DOE Joint Genome Institute (JGI-PGF)"/>
            <person name="Walter F."/>
            <person name="Albersmeier A."/>
            <person name="Kalinowski J."/>
            <person name="Ruckert C."/>
        </authorList>
    </citation>
    <scope>NUCLEOTIDE SEQUENCE</scope>
    <source>
        <strain evidence="2">CGMCC 1.15448</strain>
    </source>
</reference>
<accession>A0A8J2UDW1</accession>
<dbReference type="PROSITE" id="PS50943">
    <property type="entry name" value="HTH_CROC1"/>
    <property type="match status" value="1"/>
</dbReference>